<proteinExistence type="predicted"/>
<accession>A0ABQ0LRE1</accession>
<evidence type="ECO:0000256" key="1">
    <source>
        <dbReference type="SAM" id="MobiDB-lite"/>
    </source>
</evidence>
<organism evidence="2 3">
    <name type="scientific">Mycena chlorophos</name>
    <name type="common">Agaric fungus</name>
    <name type="synonym">Agaricus chlorophos</name>
    <dbReference type="NCBI Taxonomy" id="658473"/>
    <lineage>
        <taxon>Eukaryota</taxon>
        <taxon>Fungi</taxon>
        <taxon>Dikarya</taxon>
        <taxon>Basidiomycota</taxon>
        <taxon>Agaricomycotina</taxon>
        <taxon>Agaricomycetes</taxon>
        <taxon>Agaricomycetidae</taxon>
        <taxon>Agaricales</taxon>
        <taxon>Marasmiineae</taxon>
        <taxon>Mycenaceae</taxon>
        <taxon>Mycena</taxon>
    </lineage>
</organism>
<keyword evidence="3" id="KW-1185">Reference proteome</keyword>
<feature type="region of interest" description="Disordered" evidence="1">
    <location>
        <begin position="1"/>
        <end position="29"/>
    </location>
</feature>
<dbReference type="Proteomes" id="UP000815677">
    <property type="component" value="Unassembled WGS sequence"/>
</dbReference>
<feature type="compositionally biased region" description="Low complexity" evidence="1">
    <location>
        <begin position="19"/>
        <end position="29"/>
    </location>
</feature>
<gene>
    <name evidence="2" type="ORF">MCHLO_10614</name>
</gene>
<name>A0ABQ0LRE1_MYCCL</name>
<evidence type="ECO:0000313" key="3">
    <source>
        <dbReference type="Proteomes" id="UP000815677"/>
    </source>
</evidence>
<evidence type="ECO:0000313" key="2">
    <source>
        <dbReference type="EMBL" id="GAT53683.1"/>
    </source>
</evidence>
<dbReference type="EMBL" id="DF848456">
    <property type="protein sequence ID" value="GAT53683.1"/>
    <property type="molecule type" value="Genomic_DNA"/>
</dbReference>
<sequence length="143" mass="15623">MGSTRKVARGGRGKRKSAKSVGGSVGSSQKVNCEVCHRPPLELRNESIDSSNRLSGWSRLPDALHTVASTHVQVASFLQRNCVDTIGSVDEVVARLYLDPLRPQHSSPLAQKLPVIRLLSHLWRLGFGLFLDSTAGLISDVRR</sequence>
<protein>
    <submittedName>
        <fullName evidence="2">Uncharacterized protein</fullName>
    </submittedName>
</protein>
<reference evidence="2" key="1">
    <citation type="submission" date="2014-09" db="EMBL/GenBank/DDBJ databases">
        <title>Genome sequence of the luminous mushroom Mycena chlorophos for searching fungal bioluminescence genes.</title>
        <authorList>
            <person name="Tanaka Y."/>
            <person name="Kasuga D."/>
            <person name="Oba Y."/>
            <person name="Hase S."/>
            <person name="Sato K."/>
            <person name="Oba Y."/>
            <person name="Sakakibara Y."/>
        </authorList>
    </citation>
    <scope>NUCLEOTIDE SEQUENCE</scope>
</reference>
<feature type="compositionally biased region" description="Basic residues" evidence="1">
    <location>
        <begin position="1"/>
        <end position="18"/>
    </location>
</feature>